<gene>
    <name evidence="5" type="ORF">HZI73_07770</name>
</gene>
<dbReference type="InterPro" id="IPR009057">
    <property type="entry name" value="Homeodomain-like_sf"/>
</dbReference>
<sequence>MKNIINIQSQYRSEYDHRSICSFDVEVIEEPTKPLIHQMSRFLLINEGHGHLRLQGKEYVLEPGTVVSILPWQTSDIFEVTEPLQFFLLKYYFDGVNNIMKSFYNNSNDPIHITNDLTNMPVIHCDKEQGGIMHQLFKQIHSEIGMESTIDTKQGKDLSNIYLTNKIVEIMIQFYRFGKDNMEENHETSHTIDNAEIIQYIYNHLSDKLTLKKLSRIFYLSESSISHYINKTTGLSFFDLLNEMRIGKTINFLLYTDFTMEELAEILGFVDGAHISKVFMARIGMKANEYRKTYQKVNDICKIKETKASFEIVDYIYRYYMEELTPKLVADHFNISVKNLNKILLYQVEKNYEDFLNAVRINRASELLLSTDMRITDIAIEVGYNTSKTFTRNFLKLRLMTPGVFRQTVELQEADID</sequence>
<dbReference type="AlphaFoldDB" id="A0A8J8MIC1"/>
<dbReference type="InterPro" id="IPR037923">
    <property type="entry name" value="HTH-like"/>
</dbReference>
<proteinExistence type="predicted"/>
<evidence type="ECO:0000259" key="4">
    <source>
        <dbReference type="PROSITE" id="PS01124"/>
    </source>
</evidence>
<name>A0A8J8MIC1_9FIRM</name>
<keyword evidence="3" id="KW-0804">Transcription</keyword>
<evidence type="ECO:0000313" key="5">
    <source>
        <dbReference type="EMBL" id="QUI22200.1"/>
    </source>
</evidence>
<dbReference type="InterPro" id="IPR018060">
    <property type="entry name" value="HTH_AraC"/>
</dbReference>
<accession>A0A8J8MIC1</accession>
<dbReference type="GO" id="GO:0043565">
    <property type="term" value="F:sequence-specific DNA binding"/>
    <property type="evidence" value="ECO:0007669"/>
    <property type="project" value="InterPro"/>
</dbReference>
<dbReference type="Gene3D" id="1.10.10.60">
    <property type="entry name" value="Homeodomain-like"/>
    <property type="match status" value="4"/>
</dbReference>
<feature type="domain" description="HTH araC/xylS-type" evidence="4">
    <location>
        <begin position="195"/>
        <end position="293"/>
    </location>
</feature>
<evidence type="ECO:0000256" key="2">
    <source>
        <dbReference type="ARBA" id="ARBA00023125"/>
    </source>
</evidence>
<evidence type="ECO:0000313" key="6">
    <source>
        <dbReference type="Proteomes" id="UP000683246"/>
    </source>
</evidence>
<dbReference type="PANTHER" id="PTHR43280">
    <property type="entry name" value="ARAC-FAMILY TRANSCRIPTIONAL REGULATOR"/>
    <property type="match status" value="1"/>
</dbReference>
<feature type="domain" description="HTH araC/xylS-type" evidence="4">
    <location>
        <begin position="310"/>
        <end position="408"/>
    </location>
</feature>
<dbReference type="SMART" id="SM00342">
    <property type="entry name" value="HTH_ARAC"/>
    <property type="match status" value="2"/>
</dbReference>
<dbReference type="PANTHER" id="PTHR43280:SF2">
    <property type="entry name" value="HTH-TYPE TRANSCRIPTIONAL REGULATOR EXSA"/>
    <property type="match status" value="1"/>
</dbReference>
<keyword evidence="2" id="KW-0238">DNA-binding</keyword>
<dbReference type="KEGG" id="vpy:HZI73_07770"/>
<dbReference type="PROSITE" id="PS01124">
    <property type="entry name" value="HTH_ARAC_FAMILY_2"/>
    <property type="match status" value="2"/>
</dbReference>
<organism evidence="5 6">
    <name type="scientific">Vallitalea pronyensis</name>
    <dbReference type="NCBI Taxonomy" id="1348613"/>
    <lineage>
        <taxon>Bacteria</taxon>
        <taxon>Bacillati</taxon>
        <taxon>Bacillota</taxon>
        <taxon>Clostridia</taxon>
        <taxon>Lachnospirales</taxon>
        <taxon>Vallitaleaceae</taxon>
        <taxon>Vallitalea</taxon>
    </lineage>
</organism>
<dbReference type="Proteomes" id="UP000683246">
    <property type="component" value="Chromosome"/>
</dbReference>
<evidence type="ECO:0000256" key="1">
    <source>
        <dbReference type="ARBA" id="ARBA00023015"/>
    </source>
</evidence>
<keyword evidence="6" id="KW-1185">Reference proteome</keyword>
<evidence type="ECO:0000256" key="3">
    <source>
        <dbReference type="ARBA" id="ARBA00023163"/>
    </source>
</evidence>
<dbReference type="SUPFAM" id="SSF46689">
    <property type="entry name" value="Homeodomain-like"/>
    <property type="match status" value="2"/>
</dbReference>
<dbReference type="EMBL" id="CP058649">
    <property type="protein sequence ID" value="QUI22200.1"/>
    <property type="molecule type" value="Genomic_DNA"/>
</dbReference>
<protein>
    <submittedName>
        <fullName evidence="5">Helix-turn-helix transcriptional regulator</fullName>
    </submittedName>
</protein>
<reference evidence="5" key="1">
    <citation type="submission" date="2020-07" db="EMBL/GenBank/DDBJ databases">
        <title>Vallitalea pronyensis genome.</title>
        <authorList>
            <person name="Postec A."/>
        </authorList>
    </citation>
    <scope>NUCLEOTIDE SEQUENCE</scope>
    <source>
        <strain evidence="5">FatNI3</strain>
    </source>
</reference>
<dbReference type="Pfam" id="PF12833">
    <property type="entry name" value="HTH_18"/>
    <property type="match status" value="2"/>
</dbReference>
<dbReference type="GO" id="GO:0003700">
    <property type="term" value="F:DNA-binding transcription factor activity"/>
    <property type="evidence" value="ECO:0007669"/>
    <property type="project" value="InterPro"/>
</dbReference>
<dbReference type="RefSeq" id="WP_212697682.1">
    <property type="nucleotide sequence ID" value="NZ_CP058649.1"/>
</dbReference>
<dbReference type="SUPFAM" id="SSF51215">
    <property type="entry name" value="Regulatory protein AraC"/>
    <property type="match status" value="1"/>
</dbReference>
<keyword evidence="1" id="KW-0805">Transcription regulation</keyword>